<feature type="transmembrane region" description="Helical" evidence="1">
    <location>
        <begin position="295"/>
        <end position="318"/>
    </location>
</feature>
<dbReference type="InterPro" id="IPR008756">
    <property type="entry name" value="Peptidase_M56"/>
</dbReference>
<evidence type="ECO:0000256" key="1">
    <source>
        <dbReference type="SAM" id="Phobius"/>
    </source>
</evidence>
<evidence type="ECO:0000259" key="2">
    <source>
        <dbReference type="Pfam" id="PF05569"/>
    </source>
</evidence>
<organism evidence="3 4">
    <name type="scientific">Fontibacillus phaseoli</name>
    <dbReference type="NCBI Taxonomy" id="1416533"/>
    <lineage>
        <taxon>Bacteria</taxon>
        <taxon>Bacillati</taxon>
        <taxon>Bacillota</taxon>
        <taxon>Bacilli</taxon>
        <taxon>Bacillales</taxon>
        <taxon>Paenibacillaceae</taxon>
        <taxon>Fontibacillus</taxon>
    </lineage>
</organism>
<dbReference type="EMBL" id="QPJW01000004">
    <property type="protein sequence ID" value="RCX19570.1"/>
    <property type="molecule type" value="Genomic_DNA"/>
</dbReference>
<keyword evidence="4" id="KW-1185">Reference proteome</keyword>
<sequence length="592" mass="66917">MDDLLHMSLSAALMIAVVVIIRALSIHRLPKKTFLVLWGIVIYQLLIPYSPSSRFSIYSWMDHFISDGKTDTSQFVPPPMVFPEITLEHGTLISEAEPFITLSPMLIVWLTGVALGALFFSIAYFKCRREFQSSLPVENEFVLRWLSKHRLMRSIRIRQSDKIKSPLTFGIFRPVILMPKSTDWNNDQQLPYVLMHEFVHIRRLDAITKLLLNTVLCIHWFNPLVWVMYMLANRDIELSCDETVVRSFGQTSKRAYAMALIRMEERKSKLNPLGNHFSKHAIEERIVAIMKMKKFSTAAALLATSLIICTATVFATAAEKPANPQMDQISGVNANAIEGNGAYTPVYNEEEQWAEMKKVLTPYERFGLIYDDKTGIATFHGKKVRDFFDKQAGVGFSRVNGEVDLSATYAKGKLSGLRQATPSEFDARTKEKKDIQSTVMELAEGGAVENNQIQGADQGQAESMAIASSLTTQVIITSGGDKEEGKISLDGGLTWLTQTEYEAKYPASKVEWWTYDDYKAWLEREKKELSTIIGSRGWNPTDGWYTWTQEKVDEAVVMYEGILEDIKNGVKVSKSIDGDPTIMLYQGSTNLE</sequence>
<evidence type="ECO:0000313" key="3">
    <source>
        <dbReference type="EMBL" id="RCX19570.1"/>
    </source>
</evidence>
<dbReference type="RefSeq" id="WP_114496840.1">
    <property type="nucleotide sequence ID" value="NZ_QPJW01000004.1"/>
</dbReference>
<feature type="domain" description="Peptidase M56" evidence="2">
    <location>
        <begin position="4"/>
        <end position="289"/>
    </location>
</feature>
<dbReference type="PANTHER" id="PTHR34978:SF3">
    <property type="entry name" value="SLR0241 PROTEIN"/>
    <property type="match status" value="1"/>
</dbReference>
<dbReference type="InterPro" id="IPR052173">
    <property type="entry name" value="Beta-lactam_resp_regulator"/>
</dbReference>
<dbReference type="OrthoDB" id="9804799at2"/>
<feature type="transmembrane region" description="Helical" evidence="1">
    <location>
        <begin position="33"/>
        <end position="51"/>
    </location>
</feature>
<keyword evidence="1" id="KW-0812">Transmembrane</keyword>
<feature type="transmembrane region" description="Helical" evidence="1">
    <location>
        <begin position="106"/>
        <end position="125"/>
    </location>
</feature>
<evidence type="ECO:0000313" key="4">
    <source>
        <dbReference type="Proteomes" id="UP000253090"/>
    </source>
</evidence>
<keyword evidence="1" id="KW-1133">Transmembrane helix</keyword>
<gene>
    <name evidence="3" type="ORF">DFP94_10421</name>
</gene>
<name>A0A369BDC6_9BACL</name>
<dbReference type="Pfam" id="PF05569">
    <property type="entry name" value="Peptidase_M56"/>
    <property type="match status" value="1"/>
</dbReference>
<keyword evidence="1" id="KW-0472">Membrane</keyword>
<feature type="transmembrane region" description="Helical" evidence="1">
    <location>
        <begin position="6"/>
        <end position="26"/>
    </location>
</feature>
<protein>
    <submittedName>
        <fullName evidence="3">Beta-lactamase regulating signal transducer with metallopeptidase domain</fullName>
    </submittedName>
</protein>
<accession>A0A369BDC6</accession>
<comment type="caution">
    <text evidence="3">The sequence shown here is derived from an EMBL/GenBank/DDBJ whole genome shotgun (WGS) entry which is preliminary data.</text>
</comment>
<proteinExistence type="predicted"/>
<reference evidence="3 4" key="1">
    <citation type="submission" date="2018-07" db="EMBL/GenBank/DDBJ databases">
        <title>Genomic Encyclopedia of Type Strains, Phase III (KMG-III): the genomes of soil and plant-associated and newly described type strains.</title>
        <authorList>
            <person name="Whitman W."/>
        </authorList>
    </citation>
    <scope>NUCLEOTIDE SEQUENCE [LARGE SCALE GENOMIC DNA]</scope>
    <source>
        <strain evidence="3 4">CECT 8333</strain>
    </source>
</reference>
<dbReference type="AlphaFoldDB" id="A0A369BDC6"/>
<dbReference type="CDD" id="cd07341">
    <property type="entry name" value="M56_BlaR1_MecR1_like"/>
    <property type="match status" value="1"/>
</dbReference>
<dbReference type="Proteomes" id="UP000253090">
    <property type="component" value="Unassembled WGS sequence"/>
</dbReference>
<dbReference type="PANTHER" id="PTHR34978">
    <property type="entry name" value="POSSIBLE SENSOR-TRANSDUCER PROTEIN BLAR"/>
    <property type="match status" value="1"/>
</dbReference>